<dbReference type="Pfam" id="PF00005">
    <property type="entry name" value="ABC_tran"/>
    <property type="match status" value="2"/>
</dbReference>
<evidence type="ECO:0000256" key="6">
    <source>
        <dbReference type="ARBA" id="ARBA00022840"/>
    </source>
</evidence>
<dbReference type="GO" id="GO:0016887">
    <property type="term" value="F:ATP hydrolysis activity"/>
    <property type="evidence" value="ECO:0007669"/>
    <property type="project" value="InterPro"/>
</dbReference>
<dbReference type="PROSITE" id="PS50893">
    <property type="entry name" value="ABC_TRANSPORTER_2"/>
    <property type="match status" value="2"/>
</dbReference>
<name>A0A3B0CJS0_9BACL</name>
<evidence type="ECO:0000256" key="7">
    <source>
        <dbReference type="ARBA" id="ARBA00022967"/>
    </source>
</evidence>
<dbReference type="InterPro" id="IPR050095">
    <property type="entry name" value="ECF_ABC_transporter_ATP-bd"/>
</dbReference>
<accession>A0A3B0CJS0</accession>
<dbReference type="OrthoDB" id="501320at2"/>
<dbReference type="EMBL" id="RBAH01000005">
    <property type="protein sequence ID" value="RKN85260.1"/>
    <property type="molecule type" value="Genomic_DNA"/>
</dbReference>
<feature type="compositionally biased region" description="Low complexity" evidence="9">
    <location>
        <begin position="493"/>
        <end position="503"/>
    </location>
</feature>
<dbReference type="GO" id="GO:0043190">
    <property type="term" value="C:ATP-binding cassette (ABC) transporter complex"/>
    <property type="evidence" value="ECO:0007669"/>
    <property type="project" value="TreeGrafter"/>
</dbReference>
<dbReference type="InterPro" id="IPR003593">
    <property type="entry name" value="AAA+_ATPase"/>
</dbReference>
<keyword evidence="4" id="KW-1003">Cell membrane</keyword>
<keyword evidence="12" id="KW-1185">Reference proteome</keyword>
<dbReference type="CDD" id="cd03225">
    <property type="entry name" value="ABC_cobalt_CbiO_domain1"/>
    <property type="match status" value="2"/>
</dbReference>
<comment type="subcellular location">
    <subcellularLocation>
        <location evidence="1">Cell membrane</location>
        <topology evidence="1">Peripheral membrane protein</topology>
    </subcellularLocation>
</comment>
<dbReference type="InterPro" id="IPR003439">
    <property type="entry name" value="ABC_transporter-like_ATP-bd"/>
</dbReference>
<dbReference type="InterPro" id="IPR017871">
    <property type="entry name" value="ABC_transporter-like_CS"/>
</dbReference>
<sequence>MDVAAGVVKLRLKFPGAPSLTFRDLSLQVMRGERVLLLGPSGCGKSTLLQVLTGLIPNAVDVPVAADSIVVPESAAYVFQDPDTQFCMPYVDEELAFVLENLLVPREEMPERMERLLAQVGLKLERLHTPIASLSQGMKQRLAIAGALALEPDVLFVDEPTALLDPEGTGQVWETIRSAGEGRTVIIVEHKIEHVLDYVDRVVLFNKSGEIIADGLPGELFAEHRDRLAGDGIWYPGVWDDYANSGRYTPPLPLPGERTKRIELSDFAVRRGKEEKLRIRGAIVSAGEWIAVVGPNGAGKSTLLLGLMRLLATSGGYKLLERPAAEYRELSGEIAFVFQNPEFQFVTNSVYDEVAFSLRREGRSEDEVRAKTNGLLAEFELAERQDNHPFQLSLGQKRRLSVASAIVKEQRILLLDEPTFGQDAKNTFALLERLEAWRRQGTAIVMVTHDPDIVKRFATRVWVVRGGELQADLTPQDWQAASAETEPDDRPFARPAEPEAAFAGAGGRRTPGREEV</sequence>
<reference evidence="11 12" key="1">
    <citation type="journal article" date="2007" name="Int. J. Syst. Evol. Microbiol.">
        <title>Paenibacillus ginsengarvi sp. nov., isolated from soil from ginseng cultivation.</title>
        <authorList>
            <person name="Yoon M.H."/>
            <person name="Ten L.N."/>
            <person name="Im W.T."/>
        </authorList>
    </citation>
    <scope>NUCLEOTIDE SEQUENCE [LARGE SCALE GENOMIC DNA]</scope>
    <source>
        <strain evidence="11 12">KCTC 13059</strain>
    </source>
</reference>
<dbReference type="InterPro" id="IPR027417">
    <property type="entry name" value="P-loop_NTPase"/>
</dbReference>
<evidence type="ECO:0000256" key="3">
    <source>
        <dbReference type="ARBA" id="ARBA00022448"/>
    </source>
</evidence>
<dbReference type="Proteomes" id="UP000282311">
    <property type="component" value="Unassembled WGS sequence"/>
</dbReference>
<proteinExistence type="inferred from homology"/>
<protein>
    <submittedName>
        <fullName evidence="11">ABC transporter ATP-binding protein</fullName>
    </submittedName>
</protein>
<evidence type="ECO:0000256" key="4">
    <source>
        <dbReference type="ARBA" id="ARBA00022475"/>
    </source>
</evidence>
<evidence type="ECO:0000313" key="12">
    <source>
        <dbReference type="Proteomes" id="UP000282311"/>
    </source>
</evidence>
<keyword evidence="8" id="KW-0472">Membrane</keyword>
<dbReference type="GO" id="GO:0042626">
    <property type="term" value="F:ATPase-coupled transmembrane transporter activity"/>
    <property type="evidence" value="ECO:0007669"/>
    <property type="project" value="TreeGrafter"/>
</dbReference>
<feature type="domain" description="ABC transporter" evidence="10">
    <location>
        <begin position="262"/>
        <end position="491"/>
    </location>
</feature>
<keyword evidence="6 11" id="KW-0067">ATP-binding</keyword>
<comment type="similarity">
    <text evidence="2">Belongs to the ABC transporter superfamily.</text>
</comment>
<comment type="caution">
    <text evidence="11">The sequence shown here is derived from an EMBL/GenBank/DDBJ whole genome shotgun (WGS) entry which is preliminary data.</text>
</comment>
<dbReference type="SMART" id="SM00382">
    <property type="entry name" value="AAA"/>
    <property type="match status" value="2"/>
</dbReference>
<feature type="region of interest" description="Disordered" evidence="9">
    <location>
        <begin position="475"/>
        <end position="516"/>
    </location>
</feature>
<dbReference type="AlphaFoldDB" id="A0A3B0CJS0"/>
<keyword evidence="3" id="KW-0813">Transport</keyword>
<dbReference type="PANTHER" id="PTHR43553">
    <property type="entry name" value="HEAVY METAL TRANSPORTER"/>
    <property type="match status" value="1"/>
</dbReference>
<keyword evidence="7" id="KW-1278">Translocase</keyword>
<evidence type="ECO:0000256" key="9">
    <source>
        <dbReference type="SAM" id="MobiDB-lite"/>
    </source>
</evidence>
<dbReference type="PROSITE" id="PS00211">
    <property type="entry name" value="ABC_TRANSPORTER_1"/>
    <property type="match status" value="2"/>
</dbReference>
<evidence type="ECO:0000256" key="1">
    <source>
        <dbReference type="ARBA" id="ARBA00004202"/>
    </source>
</evidence>
<dbReference type="SUPFAM" id="SSF52540">
    <property type="entry name" value="P-loop containing nucleoside triphosphate hydrolases"/>
    <property type="match status" value="2"/>
</dbReference>
<evidence type="ECO:0000259" key="10">
    <source>
        <dbReference type="PROSITE" id="PS50893"/>
    </source>
</evidence>
<evidence type="ECO:0000313" key="11">
    <source>
        <dbReference type="EMBL" id="RKN85260.1"/>
    </source>
</evidence>
<keyword evidence="5" id="KW-0547">Nucleotide-binding</keyword>
<evidence type="ECO:0000256" key="8">
    <source>
        <dbReference type="ARBA" id="ARBA00023136"/>
    </source>
</evidence>
<gene>
    <name evidence="11" type="ORF">D7M11_09235</name>
</gene>
<organism evidence="11 12">
    <name type="scientific">Paenibacillus ginsengarvi</name>
    <dbReference type="NCBI Taxonomy" id="400777"/>
    <lineage>
        <taxon>Bacteria</taxon>
        <taxon>Bacillati</taxon>
        <taxon>Bacillota</taxon>
        <taxon>Bacilli</taxon>
        <taxon>Bacillales</taxon>
        <taxon>Paenibacillaceae</taxon>
        <taxon>Paenibacillus</taxon>
    </lineage>
</organism>
<dbReference type="GO" id="GO:0005524">
    <property type="term" value="F:ATP binding"/>
    <property type="evidence" value="ECO:0007669"/>
    <property type="project" value="UniProtKB-KW"/>
</dbReference>
<evidence type="ECO:0000256" key="5">
    <source>
        <dbReference type="ARBA" id="ARBA00022741"/>
    </source>
</evidence>
<dbReference type="InterPro" id="IPR015856">
    <property type="entry name" value="ABC_transpr_CbiO/EcfA_su"/>
</dbReference>
<dbReference type="RefSeq" id="WP_120746912.1">
    <property type="nucleotide sequence ID" value="NZ_RBAH01000005.1"/>
</dbReference>
<evidence type="ECO:0000256" key="2">
    <source>
        <dbReference type="ARBA" id="ARBA00005417"/>
    </source>
</evidence>
<dbReference type="Gene3D" id="3.40.50.300">
    <property type="entry name" value="P-loop containing nucleotide triphosphate hydrolases"/>
    <property type="match status" value="2"/>
</dbReference>
<feature type="domain" description="ABC transporter" evidence="10">
    <location>
        <begin position="7"/>
        <end position="233"/>
    </location>
</feature>